<proteinExistence type="inferred from homology"/>
<evidence type="ECO:0000313" key="3">
    <source>
        <dbReference type="EnsemblPlants" id="OPUNC10G06440.1"/>
    </source>
</evidence>
<keyword evidence="1" id="KW-0805">Transcription regulation</keyword>
<dbReference type="InterPro" id="IPR033389">
    <property type="entry name" value="AUX/IAA_dom"/>
</dbReference>
<keyword evidence="1" id="KW-0927">Auxin signaling pathway</keyword>
<dbReference type="GO" id="GO:0009734">
    <property type="term" value="P:auxin-activated signaling pathway"/>
    <property type="evidence" value="ECO:0007669"/>
    <property type="project" value="UniProtKB-UniRule"/>
</dbReference>
<evidence type="ECO:0000313" key="4">
    <source>
        <dbReference type="Proteomes" id="UP000026962"/>
    </source>
</evidence>
<organism evidence="3">
    <name type="scientific">Oryza punctata</name>
    <name type="common">Red rice</name>
    <dbReference type="NCBI Taxonomy" id="4537"/>
    <lineage>
        <taxon>Eukaryota</taxon>
        <taxon>Viridiplantae</taxon>
        <taxon>Streptophyta</taxon>
        <taxon>Embryophyta</taxon>
        <taxon>Tracheophyta</taxon>
        <taxon>Spermatophyta</taxon>
        <taxon>Magnoliopsida</taxon>
        <taxon>Liliopsida</taxon>
        <taxon>Poales</taxon>
        <taxon>Poaceae</taxon>
        <taxon>BOP clade</taxon>
        <taxon>Oryzoideae</taxon>
        <taxon>Oryzeae</taxon>
        <taxon>Oryzinae</taxon>
        <taxon>Oryza</taxon>
    </lineage>
</organism>
<dbReference type="STRING" id="4537.A0A0E0M6W9"/>
<comment type="function">
    <text evidence="1">Aux/IAA proteins are short-lived transcriptional factors that function as repressors of early auxin response genes at low auxin concentrations.</text>
</comment>
<dbReference type="Gene3D" id="3.10.20.90">
    <property type="entry name" value="Phosphatidylinositol 3-kinase Catalytic Subunit, Chain A, domain 1"/>
    <property type="match status" value="1"/>
</dbReference>
<reference evidence="3" key="2">
    <citation type="submission" date="2018-05" db="EMBL/GenBank/DDBJ databases">
        <title>OpunRS2 (Oryza punctata Reference Sequence Version 2).</title>
        <authorList>
            <person name="Zhang J."/>
            <person name="Kudrna D."/>
            <person name="Lee S."/>
            <person name="Talag J."/>
            <person name="Welchert J."/>
            <person name="Wing R.A."/>
        </authorList>
    </citation>
    <scope>NUCLEOTIDE SEQUENCE [LARGE SCALE GENOMIC DNA]</scope>
</reference>
<dbReference type="EnsemblPlants" id="OPUNC10G06440.1">
    <property type="protein sequence ID" value="OPUNC10G06440.1"/>
    <property type="gene ID" value="OPUNC10G06440"/>
</dbReference>
<dbReference type="AlphaFoldDB" id="A0A0E0M6W9"/>
<keyword evidence="1" id="KW-0804">Transcription</keyword>
<evidence type="ECO:0000259" key="2">
    <source>
        <dbReference type="Pfam" id="PF02309"/>
    </source>
</evidence>
<feature type="domain" description="AUX/IAA" evidence="2">
    <location>
        <begin position="1"/>
        <end position="27"/>
    </location>
</feature>
<sequence length="59" mass="6872">MLVGDVPWKMFVGTCQRLRLMKSSEAHQEPLNETFPVLVTSWIERKLKLCLVDVRPCEI</sequence>
<accession>A0A0E0M6W9</accession>
<keyword evidence="4" id="KW-1185">Reference proteome</keyword>
<name>A0A0E0M6W9_ORYPU</name>
<evidence type="ECO:0000256" key="1">
    <source>
        <dbReference type="RuleBase" id="RU004549"/>
    </source>
</evidence>
<dbReference type="GO" id="GO:0005634">
    <property type="term" value="C:nucleus"/>
    <property type="evidence" value="ECO:0007669"/>
    <property type="project" value="UniProtKB-SubCell"/>
</dbReference>
<dbReference type="Proteomes" id="UP000026962">
    <property type="component" value="Chromosome 10"/>
</dbReference>
<keyword evidence="1" id="KW-0539">Nucleus</keyword>
<keyword evidence="1" id="KW-0678">Repressor</keyword>
<dbReference type="Gramene" id="OPUNC10G06440.1">
    <property type="protein sequence ID" value="OPUNC10G06440.1"/>
    <property type="gene ID" value="OPUNC10G06440"/>
</dbReference>
<comment type="subunit">
    <text evidence="1">Homodimers and heterodimers.</text>
</comment>
<comment type="subcellular location">
    <subcellularLocation>
        <location evidence="1">Nucleus</location>
    </subcellularLocation>
</comment>
<dbReference type="Pfam" id="PF02309">
    <property type="entry name" value="AUX_IAA"/>
    <property type="match status" value="1"/>
</dbReference>
<reference evidence="3" key="1">
    <citation type="submission" date="2015-04" db="UniProtKB">
        <authorList>
            <consortium name="EnsemblPlants"/>
        </authorList>
    </citation>
    <scope>IDENTIFICATION</scope>
</reference>
<protein>
    <recommendedName>
        <fullName evidence="1">Auxin-responsive protein</fullName>
    </recommendedName>
</protein>
<comment type="similarity">
    <text evidence="1">Belongs to the Aux/IAA family.</text>
</comment>
<dbReference type="HOGENOM" id="CLU_2964964_0_0_1"/>